<dbReference type="NCBIfam" id="TIGR03086">
    <property type="entry name" value="TIGR03086 family metal-binding protein"/>
    <property type="match status" value="1"/>
</dbReference>
<dbReference type="EMBL" id="JASCIR010000010">
    <property type="protein sequence ID" value="MDI3387418.1"/>
    <property type="molecule type" value="Genomic_DNA"/>
</dbReference>
<dbReference type="RefSeq" id="WP_282513717.1">
    <property type="nucleotide sequence ID" value="NZ_JASCIR010000010.1"/>
</dbReference>
<dbReference type="Proteomes" id="UP001224661">
    <property type="component" value="Unassembled WGS sequence"/>
</dbReference>
<proteinExistence type="predicted"/>
<dbReference type="InterPro" id="IPR024344">
    <property type="entry name" value="MDMPI_metal-binding"/>
</dbReference>
<dbReference type="SUPFAM" id="SSF109854">
    <property type="entry name" value="DinB/YfiT-like putative metalloenzymes"/>
    <property type="match status" value="1"/>
</dbReference>
<dbReference type="NCBIfam" id="TIGR03083">
    <property type="entry name" value="maleylpyruvate isomerase family mycothiol-dependent enzyme"/>
    <property type="match status" value="1"/>
</dbReference>
<gene>
    <name evidence="2" type="ORF">QIS99_14585</name>
</gene>
<evidence type="ECO:0000313" key="3">
    <source>
        <dbReference type="Proteomes" id="UP001224661"/>
    </source>
</evidence>
<dbReference type="InterPro" id="IPR017520">
    <property type="entry name" value="CHP03086"/>
</dbReference>
<dbReference type="InterPro" id="IPR017517">
    <property type="entry name" value="Maleyloyr_isom"/>
</dbReference>
<organism evidence="2 3">
    <name type="scientific">Streptomyces solicavernae</name>
    <dbReference type="NCBI Taxonomy" id="3043614"/>
    <lineage>
        <taxon>Bacteria</taxon>
        <taxon>Bacillati</taxon>
        <taxon>Actinomycetota</taxon>
        <taxon>Actinomycetes</taxon>
        <taxon>Kitasatosporales</taxon>
        <taxon>Streptomycetaceae</taxon>
        <taxon>Streptomyces</taxon>
    </lineage>
</organism>
<dbReference type="Pfam" id="PF11716">
    <property type="entry name" value="MDMPI_N"/>
    <property type="match status" value="1"/>
</dbReference>
<feature type="domain" description="Mycothiol-dependent maleylpyruvate isomerase metal-binding" evidence="1">
    <location>
        <begin position="15"/>
        <end position="137"/>
    </location>
</feature>
<comment type="caution">
    <text evidence="2">The sequence shown here is derived from an EMBL/GenBank/DDBJ whole genome shotgun (WGS) entry which is preliminary data.</text>
</comment>
<accession>A0ABT6RSL0</accession>
<dbReference type="InterPro" id="IPR034660">
    <property type="entry name" value="DinB/YfiT-like"/>
</dbReference>
<keyword evidence="3" id="KW-1185">Reference proteome</keyword>
<sequence length="200" mass="21277">MADTSTSDGIVDLTPQARIVARLAERVDDTGLSDVTPCRDYAVRNLLGHLTHLAGAFRDAARKDFGPTTDTDPGSSLPDIGPDWRAELPKVLDELAGAWREPSAWEGETRAGGVVLPAAVMAQVAIDELVIHGWDLARATGQDYAPDPACLAAAYGLLDQSREPESRGTIFGPVVEVPQDAPLLDRAVGLAGRDPSWSVR</sequence>
<evidence type="ECO:0000259" key="1">
    <source>
        <dbReference type="Pfam" id="PF11716"/>
    </source>
</evidence>
<reference evidence="2 3" key="1">
    <citation type="submission" date="2023-05" db="EMBL/GenBank/DDBJ databases">
        <title>Draft genome sequence of Streptomyces sp. B-S-A8 isolated from a cave soil in Thailand.</title>
        <authorList>
            <person name="Chamroensaksri N."/>
            <person name="Muangham S."/>
        </authorList>
    </citation>
    <scope>NUCLEOTIDE SEQUENCE [LARGE SCALE GENOMIC DNA]</scope>
    <source>
        <strain evidence="2 3">B-S-A8</strain>
    </source>
</reference>
<protein>
    <submittedName>
        <fullName evidence="2">TIGR03086 family metal-binding protein</fullName>
    </submittedName>
</protein>
<name>A0ABT6RSL0_9ACTN</name>
<dbReference type="Gene3D" id="1.20.120.450">
    <property type="entry name" value="dinb family like domain"/>
    <property type="match status" value="1"/>
</dbReference>
<evidence type="ECO:0000313" key="2">
    <source>
        <dbReference type="EMBL" id="MDI3387418.1"/>
    </source>
</evidence>